<dbReference type="HOGENOM" id="CLU_030671_3_0_9"/>
<dbReference type="eggNOG" id="COG1878">
    <property type="taxonomic scope" value="Bacteria"/>
</dbReference>
<dbReference type="Pfam" id="PF04199">
    <property type="entry name" value="Cyclase"/>
    <property type="match status" value="1"/>
</dbReference>
<reference evidence="1 2" key="1">
    <citation type="submission" date="2013-06" db="EMBL/GenBank/DDBJ databases">
        <authorList>
            <person name="Weinstock G."/>
            <person name="Sodergren E."/>
            <person name="Clifton S."/>
            <person name="Fulton L."/>
            <person name="Fulton B."/>
            <person name="Courtney L."/>
            <person name="Fronick C."/>
            <person name="Harrison M."/>
            <person name="Strong C."/>
            <person name="Farmer C."/>
            <person name="Delahaunty K."/>
            <person name="Markovic C."/>
            <person name="Hall O."/>
            <person name="Minx P."/>
            <person name="Tomlinson C."/>
            <person name="Mitreva M."/>
            <person name="Nelson J."/>
            <person name="Hou S."/>
            <person name="Wollam A."/>
            <person name="Pepin K.H."/>
            <person name="Johnson M."/>
            <person name="Bhonagiri V."/>
            <person name="Nash W.E."/>
            <person name="Warren W."/>
            <person name="Chinwalla A."/>
            <person name="Mardis E.R."/>
            <person name="Wilson R.K."/>
        </authorList>
    </citation>
    <scope>NUCLEOTIDE SEQUENCE [LARGE SCALE GENOMIC DNA]</scope>
    <source>
        <strain evidence="1 2">ATCC 51271</strain>
    </source>
</reference>
<dbReference type="GO" id="GO:0004061">
    <property type="term" value="F:arylformamidase activity"/>
    <property type="evidence" value="ECO:0007669"/>
    <property type="project" value="InterPro"/>
</dbReference>
<proteinExistence type="predicted"/>
<dbReference type="OrthoDB" id="9796085at2"/>
<dbReference type="Gene3D" id="3.50.30.50">
    <property type="entry name" value="Putative cyclase"/>
    <property type="match status" value="1"/>
</dbReference>
<keyword evidence="2" id="KW-1185">Reference proteome</keyword>
<dbReference type="SUPFAM" id="SSF102198">
    <property type="entry name" value="Putative cyclase"/>
    <property type="match status" value="1"/>
</dbReference>
<protein>
    <submittedName>
        <fullName evidence="1">Putative cyclase</fullName>
    </submittedName>
</protein>
<dbReference type="Proteomes" id="UP000018227">
    <property type="component" value="Unassembled WGS sequence"/>
</dbReference>
<dbReference type="EMBL" id="ACIL03000016">
    <property type="protein sequence ID" value="ESL02513.1"/>
    <property type="molecule type" value="Genomic_DNA"/>
</dbReference>
<dbReference type="PANTHER" id="PTHR31118">
    <property type="entry name" value="CYCLASE-LIKE PROTEIN 2"/>
    <property type="match status" value="1"/>
</dbReference>
<name>V2Y0K3_9FIRM</name>
<dbReference type="STRING" id="592026.GCWU0000282_002649"/>
<comment type="caution">
    <text evidence="1">The sequence shown here is derived from an EMBL/GenBank/DDBJ whole genome shotgun (WGS) entry which is preliminary data.</text>
</comment>
<dbReference type="PANTHER" id="PTHR31118:SF32">
    <property type="entry name" value="KYNURENINE FORMAMIDASE"/>
    <property type="match status" value="1"/>
</dbReference>
<dbReference type="GO" id="GO:0019441">
    <property type="term" value="P:L-tryptophan catabolic process to kynurenine"/>
    <property type="evidence" value="ECO:0007669"/>
    <property type="project" value="InterPro"/>
</dbReference>
<dbReference type="InterPro" id="IPR037175">
    <property type="entry name" value="KFase_sf"/>
</dbReference>
<dbReference type="InterPro" id="IPR007325">
    <property type="entry name" value="KFase/CYL"/>
</dbReference>
<evidence type="ECO:0000313" key="2">
    <source>
        <dbReference type="Proteomes" id="UP000018227"/>
    </source>
</evidence>
<dbReference type="RefSeq" id="WP_023355495.1">
    <property type="nucleotide sequence ID" value="NZ_KI535369.1"/>
</dbReference>
<evidence type="ECO:0000313" key="1">
    <source>
        <dbReference type="EMBL" id="ESL02513.1"/>
    </source>
</evidence>
<accession>V2Y0K3</accession>
<dbReference type="AlphaFoldDB" id="V2Y0K3"/>
<organism evidence="1 2">
    <name type="scientific">Catonella morbi ATCC 51271</name>
    <dbReference type="NCBI Taxonomy" id="592026"/>
    <lineage>
        <taxon>Bacteria</taxon>
        <taxon>Bacillati</taxon>
        <taxon>Bacillota</taxon>
        <taxon>Clostridia</taxon>
        <taxon>Lachnospirales</taxon>
        <taxon>Lachnospiraceae</taxon>
        <taxon>Catonella</taxon>
    </lineage>
</organism>
<sequence>MRKRFYDLSQPVYHNCPGWPTYEMTKVTYEANYTNNGFNAERINMNAHTGTHVDAPFHFFPDGKTVDEIPVEDWQGEAVIVDLRGKLECAQGIHSENLQEYDDLIREESIVLLNTGWGQKRKAWDTEYCRDWPYITGELAEYFTKKRIKGCGIDCLSIGGWHEGTGRPCHEILLGNGIWALEELLFPDELMDYKVCDFCAYPIKLQGFSGAPARAVASVVAVE</sequence>
<gene>
    <name evidence="1" type="ORF">GCWU0000282_002649</name>
</gene>